<dbReference type="InterPro" id="IPR034088">
    <property type="entry name" value="Pla_a_1-like"/>
</dbReference>
<dbReference type="PANTHER" id="PTHR31890">
    <property type="entry name" value="PLANT INVERTASE/PECTIN METHYLESTERASE INHIBITOR SUPERFAMILY PROTEIN"/>
    <property type="match status" value="1"/>
</dbReference>
<dbReference type="Pfam" id="PF04043">
    <property type="entry name" value="PMEI"/>
    <property type="match status" value="1"/>
</dbReference>
<evidence type="ECO:0000256" key="1">
    <source>
        <dbReference type="SAM" id="SignalP"/>
    </source>
</evidence>
<evidence type="ECO:0000313" key="3">
    <source>
        <dbReference type="EMBL" id="QCE08068.1"/>
    </source>
</evidence>
<accession>A0A4D6N459</accession>
<keyword evidence="1" id="KW-0732">Signal</keyword>
<dbReference type="NCBIfam" id="TIGR01614">
    <property type="entry name" value="PME_inhib"/>
    <property type="match status" value="1"/>
</dbReference>
<dbReference type="AlphaFoldDB" id="A0A4D6N459"/>
<dbReference type="Proteomes" id="UP000501690">
    <property type="component" value="Linkage Group LG9"/>
</dbReference>
<keyword evidence="4" id="KW-1185">Reference proteome</keyword>
<dbReference type="CDD" id="cd15795">
    <property type="entry name" value="PMEI-Pla_a_1_like"/>
    <property type="match status" value="1"/>
</dbReference>
<name>A0A4D6N459_VIGUN</name>
<gene>
    <name evidence="3" type="ORF">DEO72_LG9g3092</name>
</gene>
<dbReference type="InterPro" id="IPR006501">
    <property type="entry name" value="Pectinesterase_inhib_dom"/>
</dbReference>
<dbReference type="OrthoDB" id="1094634at2759"/>
<dbReference type="PANTHER" id="PTHR31890:SF24">
    <property type="entry name" value="PLANT INVERTASE_PECTIN METHYLESTERASE INHIBITOR PROTEIN"/>
    <property type="match status" value="1"/>
</dbReference>
<organism evidence="3 4">
    <name type="scientific">Vigna unguiculata</name>
    <name type="common">Cowpea</name>
    <dbReference type="NCBI Taxonomy" id="3917"/>
    <lineage>
        <taxon>Eukaryota</taxon>
        <taxon>Viridiplantae</taxon>
        <taxon>Streptophyta</taxon>
        <taxon>Embryophyta</taxon>
        <taxon>Tracheophyta</taxon>
        <taxon>Spermatophyta</taxon>
        <taxon>Magnoliopsida</taxon>
        <taxon>eudicotyledons</taxon>
        <taxon>Gunneridae</taxon>
        <taxon>Pentapetalae</taxon>
        <taxon>rosids</taxon>
        <taxon>fabids</taxon>
        <taxon>Fabales</taxon>
        <taxon>Fabaceae</taxon>
        <taxon>Papilionoideae</taxon>
        <taxon>50 kb inversion clade</taxon>
        <taxon>NPAAA clade</taxon>
        <taxon>indigoferoid/millettioid clade</taxon>
        <taxon>Phaseoleae</taxon>
        <taxon>Vigna</taxon>
    </lineage>
</organism>
<feature type="domain" description="Pectinesterase inhibitor" evidence="2">
    <location>
        <begin position="33"/>
        <end position="152"/>
    </location>
</feature>
<dbReference type="SUPFAM" id="SSF101148">
    <property type="entry name" value="Plant invertase/pectin methylesterase inhibitor"/>
    <property type="match status" value="1"/>
</dbReference>
<dbReference type="Gramene" id="Vigun07g214400.1.v1.2">
    <property type="protein sequence ID" value="Vigun07g214400.1.v1.2.CDS.1"/>
    <property type="gene ID" value="Vigun07g214400.v1.2"/>
</dbReference>
<dbReference type="Gene3D" id="1.20.140.40">
    <property type="entry name" value="Invertase/pectin methylesterase inhibitor family protein"/>
    <property type="match status" value="1"/>
</dbReference>
<dbReference type="InterPro" id="IPR035513">
    <property type="entry name" value="Invertase/methylesterase_inhib"/>
</dbReference>
<proteinExistence type="predicted"/>
<dbReference type="GO" id="GO:0004857">
    <property type="term" value="F:enzyme inhibitor activity"/>
    <property type="evidence" value="ECO:0007669"/>
    <property type="project" value="InterPro"/>
</dbReference>
<reference evidence="3 4" key="1">
    <citation type="submission" date="2019-04" db="EMBL/GenBank/DDBJ databases">
        <title>An improved genome assembly and genetic linkage map for asparagus bean, Vigna unguiculata ssp. sesquipedialis.</title>
        <authorList>
            <person name="Xia Q."/>
            <person name="Zhang R."/>
            <person name="Dong Y."/>
        </authorList>
    </citation>
    <scope>NUCLEOTIDE SEQUENCE [LARGE SCALE GENOMIC DNA]</scope>
    <source>
        <tissue evidence="3">Leaf</tissue>
    </source>
</reference>
<evidence type="ECO:0000259" key="2">
    <source>
        <dbReference type="Pfam" id="PF04043"/>
    </source>
</evidence>
<protein>
    <recommendedName>
        <fullName evidence="2">Pectinesterase inhibitor domain-containing protein</fullName>
    </recommendedName>
</protein>
<sequence length="177" mass="18903">MSSSTLRCLVVALCVVVLLYCPMAANGEQGLAEQICMESFEDKEGCMALVKQADPKIASARSLEDLAQATLEWAVSKSSEAQAFLKELAKMENNPAIVQCANFDYDGVVGSFKSALQELKEDPQTASYDAKAAGDGPDCCDRGLASANINNPAVTALNRQIFLLSNMAFTAVSKYSD</sequence>
<evidence type="ECO:0000313" key="4">
    <source>
        <dbReference type="Proteomes" id="UP000501690"/>
    </source>
</evidence>
<dbReference type="EMBL" id="CP039353">
    <property type="protein sequence ID" value="QCE08068.1"/>
    <property type="molecule type" value="Genomic_DNA"/>
</dbReference>
<feature type="chain" id="PRO_5020039463" description="Pectinesterase inhibitor domain-containing protein" evidence="1">
    <location>
        <begin position="28"/>
        <end position="177"/>
    </location>
</feature>
<feature type="signal peptide" evidence="1">
    <location>
        <begin position="1"/>
        <end position="27"/>
    </location>
</feature>